<protein>
    <recommendedName>
        <fullName evidence="1">DUF4097 domain-containing protein</fullName>
    </recommendedName>
</protein>
<dbReference type="EMBL" id="BMMI01000008">
    <property type="protein sequence ID" value="GGL80519.1"/>
    <property type="molecule type" value="Genomic_DNA"/>
</dbReference>
<organism evidence="3 4">
    <name type="scientific">Modestobacter marinus</name>
    <dbReference type="NCBI Taxonomy" id="477641"/>
    <lineage>
        <taxon>Bacteria</taxon>
        <taxon>Bacillati</taxon>
        <taxon>Actinomycetota</taxon>
        <taxon>Actinomycetes</taxon>
        <taxon>Geodermatophilales</taxon>
        <taxon>Geodermatophilaceae</taxon>
        <taxon>Modestobacter</taxon>
    </lineage>
</organism>
<reference evidence="5" key="2">
    <citation type="journal article" date="2019" name="Int. J. Syst. Evol. Microbiol.">
        <title>The Global Catalogue of Microorganisms (GCM) 10K type strain sequencing project: providing services to taxonomists for standard genome sequencing and annotation.</title>
        <authorList>
            <consortium name="The Broad Institute Genomics Platform"/>
            <consortium name="The Broad Institute Genome Sequencing Center for Infectious Disease"/>
            <person name="Wu L."/>
            <person name="Ma J."/>
        </authorList>
    </citation>
    <scope>NUCLEOTIDE SEQUENCE [LARGE SCALE GENOMIC DNA]</scope>
    <source>
        <strain evidence="5">CGMCC 4.5581</strain>
    </source>
</reference>
<dbReference type="AlphaFoldDB" id="A0A846LIZ7"/>
<reference evidence="2" key="4">
    <citation type="submission" date="2024-05" db="EMBL/GenBank/DDBJ databases">
        <authorList>
            <person name="Sun Q."/>
            <person name="Zhou Y."/>
        </authorList>
    </citation>
    <scope>NUCLEOTIDE SEQUENCE</scope>
    <source>
        <strain evidence="2">CGMCC 4.5581</strain>
    </source>
</reference>
<sequence length="271" mass="27823">MTVRIHRFPLSDSSHTVEVRNPAGSVLVQGVDGATEVVVSVEALDGAAEQLLDRVDVSATATALRVAVPERRITRTPRYGIEVTTPPDVDVTLAVASADATLRGRLGQVVVTTASGDLVAEHAAALQARSASGDVRGGRVDGRFTAATASGDVQLDDARGPVDVRTASGDVVLARTVTDVSAKTASGDVRVERAVSGTVRVRTVSGDTTVAVQPGLRVWLDVQSVSGRLTSDLDGDAPGAVDDPTAALSVLLTSVSGDLRLRRAAPASPAH</sequence>
<dbReference type="InterPro" id="IPR025164">
    <property type="entry name" value="Toastrack_DUF4097"/>
</dbReference>
<dbReference type="Pfam" id="PF13349">
    <property type="entry name" value="DUF4097"/>
    <property type="match status" value="1"/>
</dbReference>
<evidence type="ECO:0000259" key="1">
    <source>
        <dbReference type="Pfam" id="PF13349"/>
    </source>
</evidence>
<comment type="caution">
    <text evidence="3">The sequence shown here is derived from an EMBL/GenBank/DDBJ whole genome shotgun (WGS) entry which is preliminary data.</text>
</comment>
<dbReference type="EMBL" id="JAAMPA010000001">
    <property type="protein sequence ID" value="NIH68073.1"/>
    <property type="molecule type" value="Genomic_DNA"/>
</dbReference>
<dbReference type="PANTHER" id="PTHR34094">
    <property type="match status" value="1"/>
</dbReference>
<gene>
    <name evidence="3" type="ORF">FB380_002519</name>
    <name evidence="2" type="ORF">GCM10011589_40960</name>
</gene>
<evidence type="ECO:0000313" key="5">
    <source>
        <dbReference type="Proteomes" id="UP000648663"/>
    </source>
</evidence>
<dbReference type="Proteomes" id="UP000648663">
    <property type="component" value="Unassembled WGS sequence"/>
</dbReference>
<reference evidence="3 4" key="3">
    <citation type="submission" date="2020-02" db="EMBL/GenBank/DDBJ databases">
        <title>Sequencing the genomes of 1000 actinobacteria strains.</title>
        <authorList>
            <person name="Klenk H.-P."/>
        </authorList>
    </citation>
    <scope>NUCLEOTIDE SEQUENCE [LARGE SCALE GENOMIC DNA]</scope>
    <source>
        <strain evidence="3 4">DSM 45201</strain>
    </source>
</reference>
<reference evidence="2" key="1">
    <citation type="journal article" date="2014" name="Int. J. Syst. Evol. Microbiol.">
        <title>Complete genome of a new Firmicutes species belonging to the dominant human colonic microbiota ('Ruminococcus bicirculans') reveals two chromosomes and a selective capacity to utilize plant glucans.</title>
        <authorList>
            <consortium name="NISC Comparative Sequencing Program"/>
            <person name="Wegmann U."/>
            <person name="Louis P."/>
            <person name="Goesmann A."/>
            <person name="Henrissat B."/>
            <person name="Duncan S.H."/>
            <person name="Flint H.J."/>
        </authorList>
    </citation>
    <scope>NUCLEOTIDE SEQUENCE</scope>
    <source>
        <strain evidence="2">CGMCC 4.5581</strain>
    </source>
</reference>
<dbReference type="Proteomes" id="UP000552836">
    <property type="component" value="Unassembled WGS sequence"/>
</dbReference>
<feature type="domain" description="DUF4097" evidence="1">
    <location>
        <begin position="105"/>
        <end position="233"/>
    </location>
</feature>
<evidence type="ECO:0000313" key="4">
    <source>
        <dbReference type="Proteomes" id="UP000552836"/>
    </source>
</evidence>
<name>A0A846LIZ7_9ACTN</name>
<accession>A0A846LIZ7</accession>
<evidence type="ECO:0000313" key="3">
    <source>
        <dbReference type="EMBL" id="NIH68073.1"/>
    </source>
</evidence>
<proteinExistence type="predicted"/>
<dbReference type="RefSeq" id="WP_166755350.1">
    <property type="nucleotide sequence ID" value="NZ_BAABJU010000005.1"/>
</dbReference>
<dbReference type="Gene3D" id="2.160.20.120">
    <property type="match status" value="1"/>
</dbReference>
<evidence type="ECO:0000313" key="2">
    <source>
        <dbReference type="EMBL" id="GGL80519.1"/>
    </source>
</evidence>
<dbReference type="PANTHER" id="PTHR34094:SF1">
    <property type="entry name" value="PROTEIN FAM185A"/>
    <property type="match status" value="1"/>
</dbReference>
<keyword evidence="5" id="KW-1185">Reference proteome</keyword>